<reference evidence="1 2" key="1">
    <citation type="journal article" date="2011" name="J. Bacteriol.">
        <title>Genome sequence of Chthoniobacter flavus Ellin428, an aerobic heterotrophic soil bacterium.</title>
        <authorList>
            <person name="Kant R."/>
            <person name="van Passel M.W."/>
            <person name="Palva A."/>
            <person name="Lucas S."/>
            <person name="Lapidus A."/>
            <person name="Glavina Del Rio T."/>
            <person name="Dalin E."/>
            <person name="Tice H."/>
            <person name="Bruce D."/>
            <person name="Goodwin L."/>
            <person name="Pitluck S."/>
            <person name="Larimer F.W."/>
            <person name="Land M.L."/>
            <person name="Hauser L."/>
            <person name="Sangwan P."/>
            <person name="de Vos W.M."/>
            <person name="Janssen P.H."/>
            <person name="Smidt H."/>
        </authorList>
    </citation>
    <scope>NUCLEOTIDE SEQUENCE [LARGE SCALE GENOMIC DNA]</scope>
    <source>
        <strain evidence="1 2">Ellin428</strain>
    </source>
</reference>
<proteinExistence type="predicted"/>
<dbReference type="Proteomes" id="UP000005824">
    <property type="component" value="Unassembled WGS sequence"/>
</dbReference>
<dbReference type="InParanoid" id="B4D9G3"/>
<name>B4D9G3_9BACT</name>
<dbReference type="RefSeq" id="WP_006982874.1">
    <property type="nucleotide sequence ID" value="NZ_ABVL01000026.1"/>
</dbReference>
<gene>
    <name evidence="1" type="ORF">CfE428DRAFT_5553</name>
</gene>
<accession>B4D9G3</accession>
<comment type="caution">
    <text evidence="1">The sequence shown here is derived from an EMBL/GenBank/DDBJ whole genome shotgun (WGS) entry which is preliminary data.</text>
</comment>
<dbReference type="EMBL" id="ABVL01000026">
    <property type="protein sequence ID" value="EDY16924.1"/>
    <property type="molecule type" value="Genomic_DNA"/>
</dbReference>
<evidence type="ECO:0000313" key="2">
    <source>
        <dbReference type="Proteomes" id="UP000005824"/>
    </source>
</evidence>
<evidence type="ECO:0000313" key="1">
    <source>
        <dbReference type="EMBL" id="EDY16924.1"/>
    </source>
</evidence>
<protein>
    <submittedName>
        <fullName evidence="1">Uncharacterized protein</fullName>
    </submittedName>
</protein>
<organism evidence="1 2">
    <name type="scientific">Chthoniobacter flavus Ellin428</name>
    <dbReference type="NCBI Taxonomy" id="497964"/>
    <lineage>
        <taxon>Bacteria</taxon>
        <taxon>Pseudomonadati</taxon>
        <taxon>Verrucomicrobiota</taxon>
        <taxon>Spartobacteria</taxon>
        <taxon>Chthoniobacterales</taxon>
        <taxon>Chthoniobacteraceae</taxon>
        <taxon>Chthoniobacter</taxon>
    </lineage>
</organism>
<sequence length="64" mass="6990">MELKPLFPSVMEYLTEDQLAALPTGSAGQIENARRSKTVYSQDIAEKARVLGHAICGTKPDADR</sequence>
<dbReference type="AlphaFoldDB" id="B4D9G3"/>
<keyword evidence="2" id="KW-1185">Reference proteome</keyword>
<dbReference type="STRING" id="497964.CfE428DRAFT_5553"/>